<protein>
    <submittedName>
        <fullName evidence="3">NAD-dependent malic enzyme</fullName>
    </submittedName>
</protein>
<dbReference type="PANTHER" id="PTHR43237">
    <property type="entry name" value="NADP-DEPENDENT MALIC ENZYME"/>
    <property type="match status" value="1"/>
</dbReference>
<evidence type="ECO:0000259" key="2">
    <source>
        <dbReference type="PROSITE" id="PS51671"/>
    </source>
</evidence>
<proteinExistence type="predicted"/>
<reference evidence="3 4" key="1">
    <citation type="submission" date="2019-01" db="EMBL/GenBank/DDBJ databases">
        <title>Nocardioides guangzhouensis sp. nov., an actinobacterium isolated from soil.</title>
        <authorList>
            <person name="Fu Y."/>
            <person name="Cai Y."/>
            <person name="Lin Z."/>
            <person name="Chen P."/>
        </authorList>
    </citation>
    <scope>NUCLEOTIDE SEQUENCE [LARGE SCALE GENOMIC DNA]</scope>
    <source>
        <strain evidence="3 4">130</strain>
    </source>
</reference>
<dbReference type="EMBL" id="SDKM01000045">
    <property type="protein sequence ID" value="RYP82577.1"/>
    <property type="molecule type" value="Genomic_DNA"/>
</dbReference>
<accession>A0A4Q4Z4D1</accession>
<dbReference type="OrthoDB" id="9805787at2"/>
<sequence length="237" mass="25066">MAATPSSYSITMRLYTAPDHGVIGAVATKISEAGGIVTAIDMAESRHDRLVVDVTCSAANEEHSHQLVACVEEIRGVEVHKVSDRTFLLHIGGKIEVTSKVPLKNRDDLSMAYTPGVGRVSSALAANPADVPRLTIKGNSVAVVTDGSAVLGLGNIGPGAALPVMEGKAALFKRFANINAWPICLATQDTDEIVKAVEMIAPGFGGINLEDIAAPRCFEIEARLRKSLDIPVFHDDQ</sequence>
<evidence type="ECO:0000313" key="4">
    <source>
        <dbReference type="Proteomes" id="UP000295198"/>
    </source>
</evidence>
<dbReference type="InterPro" id="IPR046346">
    <property type="entry name" value="Aminoacid_DH-like_N_sf"/>
</dbReference>
<feature type="domain" description="ACT" evidence="2">
    <location>
        <begin position="11"/>
        <end position="87"/>
    </location>
</feature>
<organism evidence="3 4">
    <name type="scientific">Nocardioides guangzhouensis</name>
    <dbReference type="NCBI Taxonomy" id="2497878"/>
    <lineage>
        <taxon>Bacteria</taxon>
        <taxon>Bacillati</taxon>
        <taxon>Actinomycetota</taxon>
        <taxon>Actinomycetes</taxon>
        <taxon>Propionibacteriales</taxon>
        <taxon>Nocardioidaceae</taxon>
        <taxon>Nocardioides</taxon>
    </lineage>
</organism>
<keyword evidence="4" id="KW-1185">Reference proteome</keyword>
<dbReference type="AlphaFoldDB" id="A0A4Q4Z4D1"/>
<dbReference type="GO" id="GO:0004470">
    <property type="term" value="F:malic enzyme activity"/>
    <property type="evidence" value="ECO:0007669"/>
    <property type="project" value="InterPro"/>
</dbReference>
<dbReference type="Proteomes" id="UP000295198">
    <property type="component" value="Unassembled WGS sequence"/>
</dbReference>
<dbReference type="PROSITE" id="PS51671">
    <property type="entry name" value="ACT"/>
    <property type="match status" value="1"/>
</dbReference>
<feature type="non-terminal residue" evidence="3">
    <location>
        <position position="237"/>
    </location>
</feature>
<dbReference type="Gene3D" id="3.40.50.10380">
    <property type="entry name" value="Malic enzyme, N-terminal domain"/>
    <property type="match status" value="1"/>
</dbReference>
<dbReference type="SMART" id="SM01274">
    <property type="entry name" value="malic"/>
    <property type="match status" value="1"/>
</dbReference>
<dbReference type="Pfam" id="PF00390">
    <property type="entry name" value="malic"/>
    <property type="match status" value="1"/>
</dbReference>
<dbReference type="SUPFAM" id="SSF53223">
    <property type="entry name" value="Aminoacid dehydrogenase-like, N-terminal domain"/>
    <property type="match status" value="1"/>
</dbReference>
<dbReference type="RefSeq" id="WP_134720546.1">
    <property type="nucleotide sequence ID" value="NZ_SDKM01000045.1"/>
</dbReference>
<gene>
    <name evidence="3" type="ORF">EKO23_21570</name>
</gene>
<dbReference type="InterPro" id="IPR002912">
    <property type="entry name" value="ACT_dom"/>
</dbReference>
<keyword evidence="1" id="KW-0560">Oxidoreductase</keyword>
<name>A0A4Q4Z4D1_9ACTN</name>
<evidence type="ECO:0000256" key="1">
    <source>
        <dbReference type="ARBA" id="ARBA00023002"/>
    </source>
</evidence>
<dbReference type="InterPro" id="IPR051674">
    <property type="entry name" value="Malate_Decarboxylase"/>
</dbReference>
<dbReference type="GO" id="GO:0016616">
    <property type="term" value="F:oxidoreductase activity, acting on the CH-OH group of donors, NAD or NADP as acceptor"/>
    <property type="evidence" value="ECO:0007669"/>
    <property type="project" value="InterPro"/>
</dbReference>
<evidence type="ECO:0000313" key="3">
    <source>
        <dbReference type="EMBL" id="RYP82577.1"/>
    </source>
</evidence>
<comment type="caution">
    <text evidence="3">The sequence shown here is derived from an EMBL/GenBank/DDBJ whole genome shotgun (WGS) entry which is preliminary data.</text>
</comment>
<dbReference type="InterPro" id="IPR037062">
    <property type="entry name" value="Malic_N_dom_sf"/>
</dbReference>
<dbReference type="InterPro" id="IPR012301">
    <property type="entry name" value="Malic_N_dom"/>
</dbReference>
<dbReference type="PANTHER" id="PTHR43237:SF4">
    <property type="entry name" value="NADP-DEPENDENT MALIC ENZYME"/>
    <property type="match status" value="1"/>
</dbReference>